<reference evidence="3" key="1">
    <citation type="submission" date="2025-08" db="UniProtKB">
        <authorList>
            <consortium name="RefSeq"/>
        </authorList>
    </citation>
    <scope>IDENTIFICATION</scope>
</reference>
<feature type="region of interest" description="Disordered" evidence="1">
    <location>
        <begin position="240"/>
        <end position="364"/>
    </location>
</feature>
<dbReference type="AlphaFoldDB" id="A0A2I4C5E8"/>
<dbReference type="KEGG" id="alim:106525501"/>
<dbReference type="OrthoDB" id="9908857at2759"/>
<accession>A0A2I4C5E8</accession>
<protein>
    <submittedName>
        <fullName evidence="3">Caldesmon, smooth muscle</fullName>
    </submittedName>
</protein>
<dbReference type="GO" id="GO:0001525">
    <property type="term" value="P:angiogenesis"/>
    <property type="evidence" value="ECO:0007669"/>
    <property type="project" value="TreeGrafter"/>
</dbReference>
<dbReference type="PANTHER" id="PTHR18949:SF0">
    <property type="entry name" value="CALDESMON"/>
    <property type="match status" value="1"/>
</dbReference>
<dbReference type="Pfam" id="PF02029">
    <property type="entry name" value="Caldesmon"/>
    <property type="match status" value="1"/>
</dbReference>
<evidence type="ECO:0000256" key="1">
    <source>
        <dbReference type="SAM" id="MobiDB-lite"/>
    </source>
</evidence>
<feature type="compositionally biased region" description="Pro residues" evidence="1">
    <location>
        <begin position="313"/>
        <end position="327"/>
    </location>
</feature>
<feature type="region of interest" description="Disordered" evidence="1">
    <location>
        <begin position="1"/>
        <end position="199"/>
    </location>
</feature>
<dbReference type="STRING" id="52670.A0A2I4C5E8"/>
<gene>
    <name evidence="3" type="primary">LOC106525501</name>
</gene>
<evidence type="ECO:0000313" key="3">
    <source>
        <dbReference type="RefSeq" id="XP_013875218.1"/>
    </source>
</evidence>
<dbReference type="Proteomes" id="UP000192220">
    <property type="component" value="Unplaced"/>
</dbReference>
<dbReference type="GO" id="GO:0003779">
    <property type="term" value="F:actin binding"/>
    <property type="evidence" value="ECO:0007669"/>
    <property type="project" value="TreeGrafter"/>
</dbReference>
<name>A0A2I4C5E8_AUSLI</name>
<dbReference type="GO" id="GO:0017022">
    <property type="term" value="F:myosin binding"/>
    <property type="evidence" value="ECO:0007669"/>
    <property type="project" value="TreeGrafter"/>
</dbReference>
<dbReference type="PANTHER" id="PTHR18949">
    <property type="entry name" value="CALDESMON"/>
    <property type="match status" value="1"/>
</dbReference>
<sequence length="364" mass="41480">MEEKKKQEERRKREMEEKKKKEEEEKHKKRDAEEKKKKDEEEKLKRFGFKEKSEPAKQNGAFITNKFKKTEKISRDNVPSTKADDVEKQEAERKLQELKQRRNNTESEEFEKMKQKQQDAEAELEELKRKREERRKILEEEERQRKKEQEEKKAKEQEERKRMKEEIEKRRAEAAEKKKQKEEEVSTKPAFTISPKGSSKIGEKAEFLSKSAQKSSAARVSHTPIVAKVGNRLEQYTSAIQGNKEVKSPKSPLADIPTGGTRNIKSMWEKGNFPSTSESPAPANKDVVGVKGSVAGRVNSWMGKPAEAEKTAAPPPAAAETTPPPAAKPAEVKPADVGSKRGMWETKRSSTPSKVPVGGKGRFT</sequence>
<proteinExistence type="predicted"/>
<feature type="compositionally biased region" description="Basic and acidic residues" evidence="1">
    <location>
        <begin position="330"/>
        <end position="348"/>
    </location>
</feature>
<evidence type="ECO:0000313" key="2">
    <source>
        <dbReference type="Proteomes" id="UP000192220"/>
    </source>
</evidence>
<dbReference type="GO" id="GO:0051017">
    <property type="term" value="P:actin filament bundle assembly"/>
    <property type="evidence" value="ECO:0007669"/>
    <property type="project" value="TreeGrafter"/>
</dbReference>
<dbReference type="GO" id="GO:0015629">
    <property type="term" value="C:actin cytoskeleton"/>
    <property type="evidence" value="ECO:0007669"/>
    <property type="project" value="TreeGrafter"/>
</dbReference>
<dbReference type="GeneID" id="106525501"/>
<dbReference type="InterPro" id="IPR006018">
    <property type="entry name" value="Caldesmon_LSP"/>
</dbReference>
<dbReference type="InParanoid" id="A0A2I4C5E8"/>
<dbReference type="RefSeq" id="XP_013875218.1">
    <property type="nucleotide sequence ID" value="XM_014019764.1"/>
</dbReference>
<feature type="compositionally biased region" description="Basic and acidic residues" evidence="1">
    <location>
        <begin position="1"/>
        <end position="55"/>
    </location>
</feature>
<organism evidence="2 3">
    <name type="scientific">Austrofundulus limnaeus</name>
    <name type="common">Annual killifish</name>
    <dbReference type="NCBI Taxonomy" id="52670"/>
    <lineage>
        <taxon>Eukaryota</taxon>
        <taxon>Metazoa</taxon>
        <taxon>Chordata</taxon>
        <taxon>Craniata</taxon>
        <taxon>Vertebrata</taxon>
        <taxon>Euteleostomi</taxon>
        <taxon>Actinopterygii</taxon>
        <taxon>Neopterygii</taxon>
        <taxon>Teleostei</taxon>
        <taxon>Neoteleostei</taxon>
        <taxon>Acanthomorphata</taxon>
        <taxon>Ovalentaria</taxon>
        <taxon>Atherinomorphae</taxon>
        <taxon>Cyprinodontiformes</taxon>
        <taxon>Rivulidae</taxon>
        <taxon>Austrofundulus</taxon>
    </lineage>
</organism>
<keyword evidence="2" id="KW-1185">Reference proteome</keyword>
<feature type="compositionally biased region" description="Basic and acidic residues" evidence="1">
    <location>
        <begin position="82"/>
        <end position="186"/>
    </location>
</feature>